<keyword evidence="11" id="KW-1185">Reference proteome</keyword>
<dbReference type="SMART" id="SM00324">
    <property type="entry name" value="RhoGAP"/>
    <property type="match status" value="1"/>
</dbReference>
<protein>
    <recommendedName>
        <fullName evidence="6">Rho GTPase-activating protein SYDE1</fullName>
    </recommendedName>
    <alternativeName>
        <fullName evidence="7">Synapse defective protein 1 homolog 1</fullName>
    </alternativeName>
</protein>
<keyword evidence="3" id="KW-0564">Palmitate</keyword>
<dbReference type="GO" id="GO:0007165">
    <property type="term" value="P:signal transduction"/>
    <property type="evidence" value="ECO:0007669"/>
    <property type="project" value="InterPro"/>
</dbReference>
<dbReference type="PANTHER" id="PTHR46150:SF2">
    <property type="entry name" value="RHO GTPASE-ACTIVATING PROTEIN SYDE1"/>
    <property type="match status" value="1"/>
</dbReference>
<dbReference type="Proteomes" id="UP000694422">
    <property type="component" value="Unplaced"/>
</dbReference>
<feature type="region of interest" description="Disordered" evidence="8">
    <location>
        <begin position="308"/>
        <end position="336"/>
    </location>
</feature>
<dbReference type="GO" id="GO:0046578">
    <property type="term" value="P:regulation of Ras protein signal transduction"/>
    <property type="evidence" value="ECO:0007669"/>
    <property type="project" value="TreeGrafter"/>
</dbReference>
<comment type="function">
    <text evidence="5">GTPase activator for the Rho-type GTPases. As a GCM1 downstream effector, it is involved in placental development and positively regulates trophoblast cells migration. It regulates cytoskeletal remodeling by controlling the activity of Rho GTPases including RHOA, CDC42 and RAC1.</text>
</comment>
<accession>A0A8C9PMM0</accession>
<dbReference type="PANTHER" id="PTHR46150">
    <property type="entry name" value="RHO GTPASE-ACTIVATING PROTEIN 100F"/>
    <property type="match status" value="1"/>
</dbReference>
<evidence type="ECO:0000256" key="5">
    <source>
        <dbReference type="ARBA" id="ARBA00057607"/>
    </source>
</evidence>
<dbReference type="FunFam" id="1.10.555.10:FF:000051">
    <property type="entry name" value="Synapse defective Rho GTPase homolog 1"/>
    <property type="match status" value="1"/>
</dbReference>
<evidence type="ECO:0000259" key="9">
    <source>
        <dbReference type="PROSITE" id="PS50238"/>
    </source>
</evidence>
<dbReference type="InterPro" id="IPR000198">
    <property type="entry name" value="RhoGAP_dom"/>
</dbReference>
<dbReference type="Ensembl" id="ENSSDAT00000011998.1">
    <property type="protein sequence ID" value="ENSSDAP00000010577.1"/>
    <property type="gene ID" value="ENSSDAG00000009585.1"/>
</dbReference>
<dbReference type="GO" id="GO:0097060">
    <property type="term" value="C:synaptic membrane"/>
    <property type="evidence" value="ECO:0007669"/>
    <property type="project" value="TreeGrafter"/>
</dbReference>
<dbReference type="GO" id="GO:0005096">
    <property type="term" value="F:GTPase activator activity"/>
    <property type="evidence" value="ECO:0007669"/>
    <property type="project" value="UniProtKB-KW"/>
</dbReference>
<keyword evidence="1" id="KW-0343">GTPase activation</keyword>
<dbReference type="InterPro" id="IPR008936">
    <property type="entry name" value="Rho_GTPase_activation_prot"/>
</dbReference>
<evidence type="ECO:0000256" key="7">
    <source>
        <dbReference type="ARBA" id="ARBA00075368"/>
    </source>
</evidence>
<evidence type="ECO:0000256" key="1">
    <source>
        <dbReference type="ARBA" id="ARBA00022468"/>
    </source>
</evidence>
<dbReference type="AlphaFoldDB" id="A0A8C9PMM0"/>
<evidence type="ECO:0000256" key="6">
    <source>
        <dbReference type="ARBA" id="ARBA00074687"/>
    </source>
</evidence>
<keyword evidence="2" id="KW-0597">Phosphoprotein</keyword>
<evidence type="ECO:0000256" key="8">
    <source>
        <dbReference type="SAM" id="MobiDB-lite"/>
    </source>
</evidence>
<proteinExistence type="predicted"/>
<evidence type="ECO:0000313" key="11">
    <source>
        <dbReference type="Proteomes" id="UP000694422"/>
    </source>
</evidence>
<feature type="domain" description="Rho-GAP" evidence="9">
    <location>
        <begin position="54"/>
        <end position="260"/>
    </location>
</feature>
<reference evidence="10" key="2">
    <citation type="submission" date="2025-09" db="UniProtKB">
        <authorList>
            <consortium name="Ensembl"/>
        </authorList>
    </citation>
    <scope>IDENTIFICATION</scope>
</reference>
<evidence type="ECO:0000313" key="10">
    <source>
        <dbReference type="Ensembl" id="ENSSDAP00000010577.1"/>
    </source>
</evidence>
<dbReference type="PROSITE" id="PS50238">
    <property type="entry name" value="RHOGAP"/>
    <property type="match status" value="1"/>
</dbReference>
<reference evidence="10" key="1">
    <citation type="submission" date="2025-08" db="UniProtKB">
        <authorList>
            <consortium name="Ensembl"/>
        </authorList>
    </citation>
    <scope>IDENTIFICATION</scope>
</reference>
<dbReference type="InterPro" id="IPR052118">
    <property type="entry name" value="Rho-GAP_regulator"/>
</dbReference>
<dbReference type="Gene3D" id="1.10.555.10">
    <property type="entry name" value="Rho GTPase activation protein"/>
    <property type="match status" value="1"/>
</dbReference>
<dbReference type="InterPro" id="IPR057459">
    <property type="entry name" value="SYDE1/2_C2"/>
</dbReference>
<sequence>SYPGRSSPVLSVSLGCQAQQLAIRLEPQGLLYAKLTLSEQQEAPATAEPRVFGLPLPLLVEREQPPGQVPLIIQKCVGQIERRGLRVVGLYRLCGSAAVKKELRDAFERDSAAVCLSEDLYPDINVITGILKDYLRELPTPLITQPLYQVVLEAMAQGPPSRVHPSPEGTRSLLNCLPDVERATLTLLLDHLRLVSSFHAHNRMTPQNLAVCFGPVLLPARQAPARSRIRSTGPGLASAVDFKRHIEVLHYLLQSWPGEYTHGLRRQRKERQSWRRPESPPSNRYAGDWSVCGRDFLPCGRDFLSGPDYDHVTGSDSEDDEEEAGGPRGAADFEDEFDAPFNPHLNLKDFDALILDLERELSKQINVCL</sequence>
<name>A0A8C9PMM0_SPEDA</name>
<evidence type="ECO:0000256" key="4">
    <source>
        <dbReference type="ARBA" id="ARBA00023288"/>
    </source>
</evidence>
<dbReference type="GO" id="GO:0016477">
    <property type="term" value="P:cell migration"/>
    <property type="evidence" value="ECO:0007669"/>
    <property type="project" value="TreeGrafter"/>
</dbReference>
<dbReference type="SUPFAM" id="SSF48350">
    <property type="entry name" value="GTPase activation domain, GAP"/>
    <property type="match status" value="1"/>
</dbReference>
<dbReference type="Pfam" id="PF25336">
    <property type="entry name" value="C2_SYDE"/>
    <property type="match status" value="1"/>
</dbReference>
<keyword evidence="4" id="KW-0449">Lipoprotein</keyword>
<evidence type="ECO:0000256" key="2">
    <source>
        <dbReference type="ARBA" id="ARBA00022553"/>
    </source>
</evidence>
<dbReference type="Pfam" id="PF00620">
    <property type="entry name" value="RhoGAP"/>
    <property type="match status" value="1"/>
</dbReference>
<organism evidence="10 11">
    <name type="scientific">Spermophilus dauricus</name>
    <name type="common">Daurian ground squirrel</name>
    <dbReference type="NCBI Taxonomy" id="99837"/>
    <lineage>
        <taxon>Eukaryota</taxon>
        <taxon>Metazoa</taxon>
        <taxon>Chordata</taxon>
        <taxon>Craniata</taxon>
        <taxon>Vertebrata</taxon>
        <taxon>Euteleostomi</taxon>
        <taxon>Mammalia</taxon>
        <taxon>Eutheria</taxon>
        <taxon>Euarchontoglires</taxon>
        <taxon>Glires</taxon>
        <taxon>Rodentia</taxon>
        <taxon>Sciuromorpha</taxon>
        <taxon>Sciuridae</taxon>
        <taxon>Xerinae</taxon>
        <taxon>Marmotini</taxon>
        <taxon>Spermophilus</taxon>
    </lineage>
</organism>
<evidence type="ECO:0000256" key="3">
    <source>
        <dbReference type="ARBA" id="ARBA00023139"/>
    </source>
</evidence>